<feature type="compositionally biased region" description="Polar residues" evidence="5">
    <location>
        <begin position="215"/>
        <end position="225"/>
    </location>
</feature>
<organism evidence="7 8">
    <name type="scientific">Echria macrotheca</name>
    <dbReference type="NCBI Taxonomy" id="438768"/>
    <lineage>
        <taxon>Eukaryota</taxon>
        <taxon>Fungi</taxon>
        <taxon>Dikarya</taxon>
        <taxon>Ascomycota</taxon>
        <taxon>Pezizomycotina</taxon>
        <taxon>Sordariomycetes</taxon>
        <taxon>Sordariomycetidae</taxon>
        <taxon>Sordariales</taxon>
        <taxon>Schizotheciaceae</taxon>
        <taxon>Echria</taxon>
    </lineage>
</organism>
<feature type="compositionally biased region" description="Basic and acidic residues" evidence="5">
    <location>
        <begin position="792"/>
        <end position="804"/>
    </location>
</feature>
<evidence type="ECO:0000256" key="3">
    <source>
        <dbReference type="ARBA" id="ARBA00022833"/>
    </source>
</evidence>
<dbReference type="EMBL" id="MU839827">
    <property type="protein sequence ID" value="KAK1760555.1"/>
    <property type="molecule type" value="Genomic_DNA"/>
</dbReference>
<feature type="region of interest" description="Disordered" evidence="5">
    <location>
        <begin position="1363"/>
        <end position="1388"/>
    </location>
</feature>
<feature type="region of interest" description="Disordered" evidence="5">
    <location>
        <begin position="1462"/>
        <end position="1552"/>
    </location>
</feature>
<accession>A0AAJ0BM76</accession>
<feature type="compositionally biased region" description="Basic and acidic residues" evidence="5">
    <location>
        <begin position="755"/>
        <end position="776"/>
    </location>
</feature>
<dbReference type="PANTHER" id="PTHR24216:SF65">
    <property type="entry name" value="PAXILLIN-LIKE PROTEIN 1"/>
    <property type="match status" value="1"/>
</dbReference>
<proteinExistence type="predicted"/>
<evidence type="ECO:0000256" key="1">
    <source>
        <dbReference type="ARBA" id="ARBA00022723"/>
    </source>
</evidence>
<feature type="compositionally biased region" description="Low complexity" evidence="5">
    <location>
        <begin position="298"/>
        <end position="315"/>
    </location>
</feature>
<feature type="compositionally biased region" description="Basic and acidic residues" evidence="5">
    <location>
        <begin position="1505"/>
        <end position="1535"/>
    </location>
</feature>
<feature type="compositionally biased region" description="Low complexity" evidence="5">
    <location>
        <begin position="742"/>
        <end position="752"/>
    </location>
</feature>
<sequence>MDQSQGNDMSNWDPNLFTTGPWEHQFAGEGLPFDDHEHQDNVFAGSDQFLNTQMSAPEAQPEMFRPFGFYGPSNDVWSGPDHTVPAFAQEQLLPQGYFQNHQQTPSTSQEPTPDSHYPPLVDMPPNNQFTNHMQPRPGGQDATSHGFGGSVMTTASPAPNGYNQGNVPQWQQFDQHLGHSQTANIQMAGHTGSPSPYSASQDSPAGDMQKYHTAVPQQVRSQQAQARFVPISEGQQLQSHPALAQLAPGRTSSPHALSQLAAQRATQPSPQQAVPQQPGAVQSPSVPNHNQVLQSRHQPQVQPSPLQVQAAQAPAGSMVLQTQGQTVQPSAGTPMPSGAQGIKRRHAQESIEPNAVAKKAKLVPGPVQAYSPQVMPQVMSQVMPQAITNQSTSSAQFAQPAPIVPTARAGPPVAPPVAQVAPVSITIASINDQELRSARTRPGDTFEGVPNLAIGATPAPLTMGTPTRRYVLISTKGGRAPLFPDFPRGWILAEALGNHFEAYQEGKAELDRQRGDIRLDIELKRLGLTEPTGWRDKLPKRVDAKDGENAKRAPPPSEPLKTELETAETVRMHPAHKRNRALRALVEDDFWGVLDRLSDDLMKAPAMVSLKKIKEKDSADAEAFRRELSVYMGRLEIAISRAVEVADAAVLQAVGRRPKLLARFNNLLIRLVSINEGTSSLVKSILRLMGRFTALTPSLLETVKFPGLKAKLEAAGDEEVKALVGQVMEISEKNREKDVKRQAAAAPAPKLKTAGKKEDGKMDGSTPDGEKNKVKISDTAQGGRRILSGSKRAREGDENGEMRAGKKQATDGTTSSSADAVRGPALNGNKATQQPSQTSGTKISAKPTTLPPATAGSSSTQPPKRSSLLLPGKPRILSKPATKAESPSALPSTSAPSSSTSTSSLATKLAPPKSEPKSSGSSTSQQMAPARPTPAKPTGSLIGSIIQEINNPEPIRTSESSRPSKSTPAVDPNETAEQKARRLRKEERRKLGLRVSFKSLDQLEEIREFTRHPDELRQNTVTRDLHSEKGDKMEGIALLKAKLDKQSELHEWYEPYGIDFSEIPAAKRADSYVTRGGFKTFHTEQQKFMEDRETNELMVIYTDIRDIPPTPKSPPYEPMLLDEDPSSRDIILPKIIEPLGEAEVRLKEDIDEYYARETDLKLVPFKIRVELALKRQELRKRNDFTDVRTILKGIDTIGASYKKGPTAESKPESKPEPKPAATTQPQLPKEDPAEVYRRDKEVLAILNSDRVRNWKPKEPWDPSKAKTVRRYDYPDPAVQKAADYVEDLVASRWGMIPPPAQAPAQPPAWNQPAQPAVAPNPTPAAQPATDYAAWARYYTQMGQHAEAAQMQAMAAQAQAQQQPQYHAYTQPTNPYTQQPAQSQPSNNAATVNQISAILSQLGAAQSQAQPQQPAADPQQLQALMAALAGAQAPAQQPAPAPTPDAQQALMLLGLIQQQQQQGQAGQAAKAAAESGAAGGPGPDRGEARHYGASHGPYGQGPFSRSHQERDGYESRGRDRDRERDRDRDWDRDRDHRGRGRGGNKSDVPDHLRGINRNLIGTKQCTFFARGQCAKGDKCTFRHD</sequence>
<feature type="compositionally biased region" description="Polar residues" evidence="5">
    <location>
        <begin position="829"/>
        <end position="842"/>
    </location>
</feature>
<evidence type="ECO:0000256" key="4">
    <source>
        <dbReference type="PROSITE-ProRule" id="PRU00723"/>
    </source>
</evidence>
<feature type="compositionally biased region" description="Polar residues" evidence="5">
    <location>
        <begin position="192"/>
        <end position="203"/>
    </location>
</feature>
<feature type="compositionally biased region" description="Low complexity" evidence="5">
    <location>
        <begin position="1462"/>
        <end position="1475"/>
    </location>
</feature>
<dbReference type="GO" id="GO:0008270">
    <property type="term" value="F:zinc ion binding"/>
    <property type="evidence" value="ECO:0007669"/>
    <property type="project" value="UniProtKB-KW"/>
</dbReference>
<feature type="region of interest" description="Disordered" evidence="5">
    <location>
        <begin position="534"/>
        <end position="561"/>
    </location>
</feature>
<evidence type="ECO:0000256" key="2">
    <source>
        <dbReference type="ARBA" id="ARBA00022771"/>
    </source>
</evidence>
<keyword evidence="2 4" id="KW-0863">Zinc-finger</keyword>
<feature type="compositionally biased region" description="Basic and acidic residues" evidence="5">
    <location>
        <begin position="976"/>
        <end position="990"/>
    </location>
</feature>
<feature type="compositionally biased region" description="Low complexity" evidence="5">
    <location>
        <begin position="1363"/>
        <end position="1372"/>
    </location>
</feature>
<feature type="compositionally biased region" description="Polar residues" evidence="5">
    <location>
        <begin position="100"/>
        <end position="112"/>
    </location>
</feature>
<feature type="compositionally biased region" description="Low complexity" evidence="5">
    <location>
        <begin position="1307"/>
        <end position="1317"/>
    </location>
</feature>
<dbReference type="PANTHER" id="PTHR24216">
    <property type="entry name" value="PAXILLIN-RELATED"/>
    <property type="match status" value="1"/>
</dbReference>
<protein>
    <recommendedName>
        <fullName evidence="6">C3H1-type domain-containing protein</fullName>
    </recommendedName>
</protein>
<dbReference type="SUPFAM" id="SSF90229">
    <property type="entry name" value="CCCH zinc finger"/>
    <property type="match status" value="1"/>
</dbReference>
<dbReference type="PROSITE" id="PS50103">
    <property type="entry name" value="ZF_C3H1"/>
    <property type="match status" value="1"/>
</dbReference>
<feature type="compositionally biased region" description="Polar residues" evidence="5">
    <location>
        <begin position="288"/>
        <end position="297"/>
    </location>
</feature>
<feature type="region of interest" description="Disordered" evidence="5">
    <location>
        <begin position="186"/>
        <end position="226"/>
    </location>
</feature>
<feature type="region of interest" description="Disordered" evidence="5">
    <location>
        <begin position="1300"/>
        <end position="1326"/>
    </location>
</feature>
<feature type="region of interest" description="Disordered" evidence="5">
    <location>
        <begin position="734"/>
        <end position="991"/>
    </location>
</feature>
<feature type="compositionally biased region" description="Basic and acidic residues" evidence="5">
    <location>
        <begin position="534"/>
        <end position="551"/>
    </location>
</feature>
<reference evidence="7" key="1">
    <citation type="submission" date="2023-06" db="EMBL/GenBank/DDBJ databases">
        <title>Genome-scale phylogeny and comparative genomics of the fungal order Sordariales.</title>
        <authorList>
            <consortium name="Lawrence Berkeley National Laboratory"/>
            <person name="Hensen N."/>
            <person name="Bonometti L."/>
            <person name="Westerberg I."/>
            <person name="Brannstrom I.O."/>
            <person name="Guillou S."/>
            <person name="Cros-Aarteil S."/>
            <person name="Calhoun S."/>
            <person name="Haridas S."/>
            <person name="Kuo A."/>
            <person name="Mondo S."/>
            <person name="Pangilinan J."/>
            <person name="Riley R."/>
            <person name="Labutti K."/>
            <person name="Andreopoulos B."/>
            <person name="Lipzen A."/>
            <person name="Chen C."/>
            <person name="Yanf M."/>
            <person name="Daum C."/>
            <person name="Ng V."/>
            <person name="Clum A."/>
            <person name="Steindorff A."/>
            <person name="Ohm R."/>
            <person name="Martin F."/>
            <person name="Silar P."/>
            <person name="Natvig D."/>
            <person name="Lalanne C."/>
            <person name="Gautier V."/>
            <person name="Ament-Velasquez S.L."/>
            <person name="Kruys A."/>
            <person name="Hutchinson M.I."/>
            <person name="Powell A.J."/>
            <person name="Barry K."/>
            <person name="Miller A.N."/>
            <person name="Grigoriev I.V."/>
            <person name="Debuchy R."/>
            <person name="Gladieux P."/>
            <person name="Thoren M.H."/>
            <person name="Johannesson H."/>
        </authorList>
    </citation>
    <scope>NUCLEOTIDE SEQUENCE</scope>
    <source>
        <strain evidence="7">PSN4</strain>
    </source>
</reference>
<keyword evidence="3 4" id="KW-0862">Zinc</keyword>
<feature type="compositionally biased region" description="Polar residues" evidence="5">
    <location>
        <begin position="957"/>
        <end position="967"/>
    </location>
</feature>
<feature type="compositionally biased region" description="Polar residues" evidence="5">
    <location>
        <begin position="151"/>
        <end position="168"/>
    </location>
</feature>
<feature type="region of interest" description="Disordered" evidence="5">
    <location>
        <begin position="1200"/>
        <end position="1234"/>
    </location>
</feature>
<feature type="compositionally biased region" description="Polar residues" evidence="5">
    <location>
        <begin position="319"/>
        <end position="331"/>
    </location>
</feature>
<comment type="caution">
    <text evidence="7">The sequence shown here is derived from an EMBL/GenBank/DDBJ whole genome shotgun (WGS) entry which is preliminary data.</text>
</comment>
<dbReference type="InterPro" id="IPR036855">
    <property type="entry name" value="Znf_CCCH_sf"/>
</dbReference>
<feature type="region of interest" description="Disordered" evidence="5">
    <location>
        <begin position="246"/>
        <end position="347"/>
    </location>
</feature>
<keyword evidence="1 4" id="KW-0479">Metal-binding</keyword>
<feature type="compositionally biased region" description="Low complexity" evidence="5">
    <location>
        <begin position="886"/>
        <end position="924"/>
    </location>
</feature>
<gene>
    <name evidence="7" type="ORF">QBC47DRAFT_8779</name>
</gene>
<feature type="compositionally biased region" description="Polar residues" evidence="5">
    <location>
        <begin position="855"/>
        <end position="864"/>
    </location>
</feature>
<feature type="compositionally biased region" description="Polar residues" evidence="5">
    <location>
        <begin position="1373"/>
        <end position="1388"/>
    </location>
</feature>
<dbReference type="InterPro" id="IPR000571">
    <property type="entry name" value="Znf_CCCH"/>
</dbReference>
<evidence type="ECO:0000256" key="5">
    <source>
        <dbReference type="SAM" id="MobiDB-lite"/>
    </source>
</evidence>
<evidence type="ECO:0000313" key="8">
    <source>
        <dbReference type="Proteomes" id="UP001239445"/>
    </source>
</evidence>
<feature type="compositionally biased region" description="Low complexity" evidence="5">
    <location>
        <begin position="265"/>
        <end position="287"/>
    </location>
</feature>
<feature type="region of interest" description="Disordered" evidence="5">
    <location>
        <begin position="1"/>
        <end position="39"/>
    </location>
</feature>
<evidence type="ECO:0000259" key="6">
    <source>
        <dbReference type="PROSITE" id="PS50103"/>
    </source>
</evidence>
<evidence type="ECO:0000313" key="7">
    <source>
        <dbReference type="EMBL" id="KAK1760555.1"/>
    </source>
</evidence>
<feature type="region of interest" description="Disordered" evidence="5">
    <location>
        <begin position="100"/>
        <end position="168"/>
    </location>
</feature>
<keyword evidence="8" id="KW-1185">Reference proteome</keyword>
<dbReference type="Proteomes" id="UP001239445">
    <property type="component" value="Unassembled WGS sequence"/>
</dbReference>
<feature type="zinc finger region" description="C3H1-type" evidence="4">
    <location>
        <begin position="1558"/>
        <end position="1583"/>
    </location>
</feature>
<feature type="compositionally biased region" description="Polar residues" evidence="5">
    <location>
        <begin position="1"/>
        <end position="18"/>
    </location>
</feature>
<name>A0AAJ0BM76_9PEZI</name>
<feature type="domain" description="C3H1-type" evidence="6">
    <location>
        <begin position="1558"/>
        <end position="1583"/>
    </location>
</feature>